<keyword evidence="1" id="KW-1133">Transmembrane helix</keyword>
<feature type="transmembrane region" description="Helical" evidence="1">
    <location>
        <begin position="105"/>
        <end position="123"/>
    </location>
</feature>
<evidence type="ECO:0000313" key="3">
    <source>
        <dbReference type="Proteomes" id="UP001374584"/>
    </source>
</evidence>
<evidence type="ECO:0000313" key="2">
    <source>
        <dbReference type="EMBL" id="KAK7342194.1"/>
    </source>
</evidence>
<proteinExistence type="predicted"/>
<keyword evidence="1" id="KW-0812">Transmembrane</keyword>
<evidence type="ECO:0000256" key="1">
    <source>
        <dbReference type="SAM" id="Phobius"/>
    </source>
</evidence>
<dbReference type="AlphaFoldDB" id="A0AAN9LU66"/>
<accession>A0AAN9LU66</accession>
<keyword evidence="3" id="KW-1185">Reference proteome</keyword>
<comment type="caution">
    <text evidence="2">The sequence shown here is derived from an EMBL/GenBank/DDBJ whole genome shotgun (WGS) entry which is preliminary data.</text>
</comment>
<organism evidence="2 3">
    <name type="scientific">Phaseolus coccineus</name>
    <name type="common">Scarlet runner bean</name>
    <name type="synonym">Phaseolus multiflorus</name>
    <dbReference type="NCBI Taxonomy" id="3886"/>
    <lineage>
        <taxon>Eukaryota</taxon>
        <taxon>Viridiplantae</taxon>
        <taxon>Streptophyta</taxon>
        <taxon>Embryophyta</taxon>
        <taxon>Tracheophyta</taxon>
        <taxon>Spermatophyta</taxon>
        <taxon>Magnoliopsida</taxon>
        <taxon>eudicotyledons</taxon>
        <taxon>Gunneridae</taxon>
        <taxon>Pentapetalae</taxon>
        <taxon>rosids</taxon>
        <taxon>fabids</taxon>
        <taxon>Fabales</taxon>
        <taxon>Fabaceae</taxon>
        <taxon>Papilionoideae</taxon>
        <taxon>50 kb inversion clade</taxon>
        <taxon>NPAAA clade</taxon>
        <taxon>indigoferoid/millettioid clade</taxon>
        <taxon>Phaseoleae</taxon>
        <taxon>Phaseolus</taxon>
    </lineage>
</organism>
<reference evidence="2 3" key="1">
    <citation type="submission" date="2024-01" db="EMBL/GenBank/DDBJ databases">
        <title>The genomes of 5 underutilized Papilionoideae crops provide insights into root nodulation and disease resistanc.</title>
        <authorList>
            <person name="Jiang F."/>
        </authorList>
    </citation>
    <scope>NUCLEOTIDE SEQUENCE [LARGE SCALE GENOMIC DNA]</scope>
    <source>
        <strain evidence="2">JINMINGXINNONG_FW02</strain>
        <tissue evidence="2">Leaves</tissue>
    </source>
</reference>
<dbReference type="EMBL" id="JAYMYR010000009">
    <property type="protein sequence ID" value="KAK7342194.1"/>
    <property type="molecule type" value="Genomic_DNA"/>
</dbReference>
<gene>
    <name evidence="2" type="ORF">VNO80_25138</name>
</gene>
<protein>
    <submittedName>
        <fullName evidence="2">Uncharacterized protein</fullName>
    </submittedName>
</protein>
<dbReference type="Proteomes" id="UP001374584">
    <property type="component" value="Unassembled WGS sequence"/>
</dbReference>
<name>A0AAN9LU66_PHACN</name>
<sequence>MFVNLLDAVQFHCVHEGVLLCEKVLHGIGKVESGLAVSVTVDLEEDKVVLEEAGDLSIMREFELSVELASVIEVDEVLQLGREELLGCVMKRRRGSQWRMRSREGMWLGLGLCFFLNFLGVLMTRKEYKEGDWANGPSCHLTVHSIVAENLIEFEVEIMSKTQLKEAFLHGTLPESQRDQIIGGRKSGSRLFPKKNSARKENGVRWLSRMNIPQGKTGKAELTEVYHKSGDSSYLVSLWPETNLAQVLKKITLLLDFLMNRIH</sequence>
<keyword evidence="1" id="KW-0472">Membrane</keyword>